<keyword evidence="1" id="KW-0547">Nucleotide-binding</keyword>
<dbReference type="RefSeq" id="WP_183541668.1">
    <property type="nucleotide sequence ID" value="NZ_BMQT01000001.1"/>
</dbReference>
<feature type="domain" description="HTH luxR-type" evidence="3">
    <location>
        <begin position="909"/>
        <end position="974"/>
    </location>
</feature>
<dbReference type="InterPro" id="IPR000792">
    <property type="entry name" value="Tscrpt_reg_LuxR_C"/>
</dbReference>
<evidence type="ECO:0000256" key="1">
    <source>
        <dbReference type="ARBA" id="ARBA00022741"/>
    </source>
</evidence>
<organism evidence="4 5">
    <name type="scientific">Nocardioides albus</name>
    <dbReference type="NCBI Taxonomy" id="1841"/>
    <lineage>
        <taxon>Bacteria</taxon>
        <taxon>Bacillati</taxon>
        <taxon>Actinomycetota</taxon>
        <taxon>Actinomycetes</taxon>
        <taxon>Propionibacteriales</taxon>
        <taxon>Nocardioidaceae</taxon>
        <taxon>Nocardioides</taxon>
    </lineage>
</organism>
<keyword evidence="4" id="KW-0238">DNA-binding</keyword>
<dbReference type="PANTHER" id="PTHR16305">
    <property type="entry name" value="TESTICULAR SOLUBLE ADENYLYL CYCLASE"/>
    <property type="match status" value="1"/>
</dbReference>
<sequence>MSGLIRESTDPMGAPPAFVGRDGDLASIVDALRDGPALVVIEGEPGIGKTSLVRRATEELTDIRTVLTCTAPPLSEPFPLGPIVDGIRRLTPGRVPVGLSPIAGALRPLFPEWTDQLPPALDPLDTAGATRHRVFRALTELLDRLEVSVLVLEDAHWADTATLELLLSLVATGTGDRSLVVTYRPAEVAESAPLLLLTSRAPVGMNRVRVELTPLSVEETGRLVGSMFGSDQVSTGFAAFLHEHTDGVPLAVEECVRLLADRRDIVRREGQWVRRVLGELAVPATVRDSVVERLVRLPSTARSVLEAAGVLGVPVDPPLLAEVADLSDSAARDGVAAALSSGLMQESGTGRFAFRHALDAQAVGEAMPASRRRHLHARAAAAVERLDRDALDRLIRHSREAGDTTSWCRYAEDGADVALQSGDDRNAVTLLLQLLALDHPVDRRLRLAAKLGEAVFYGGATLGDVVDRVIETIHGVLADDRLGASDRGELRLLLGRSLWRAGRQRTAFREFEAAVPDLSHRPDLAGMTMCNLAMPLVPEWPAVRHYEWLHRATELAATVEAPQLAVALSTARPSALLLLGNETAWDAVNLIDRPGEATARDSSLFAAGLLNVAAASLPWGRFDETRRLIASAKDHLPDSEHHRVAEGSQITAAILSWYTGTWDGLAEAMTGLARRETTEVHDRLLATVLSGLVRHVTGQHGDAGALGLAEVASTLRELGIAEPMTVVPAATLGRTALVDGDPEGALTLTGPAMDMVATKGVWLWATDLAVVHVEALARTGRRDQAVELVTTMADALDLAAAPAPAAAIAACRAVLAETAGDVDLAAQHYADSATGWAAIPRPYDELIALEGHGRNLLGAENRDTEEALAVLGRAQTGFAALGARRDADRVARRLRAEGADVARTWRRGRHGYGEELSPREREVLALVATGMTNREIGTALFLSPRTVGRHLSSAMRKLQVSTRTAAAMTAVETGLLDTPAPDGH</sequence>
<dbReference type="SUPFAM" id="SSF52540">
    <property type="entry name" value="P-loop containing nucleoside triphosphate hydrolases"/>
    <property type="match status" value="1"/>
</dbReference>
<reference evidence="4 5" key="1">
    <citation type="submission" date="2020-08" db="EMBL/GenBank/DDBJ databases">
        <title>Genomic Encyclopedia of Type Strains, Phase III (KMG-III): the genomes of soil and plant-associated and newly described type strains.</title>
        <authorList>
            <person name="Whitman W."/>
        </authorList>
    </citation>
    <scope>NUCLEOTIDE SEQUENCE [LARGE SCALE GENOMIC DNA]</scope>
    <source>
        <strain evidence="4 5">CECT 3302</strain>
    </source>
</reference>
<dbReference type="GO" id="GO:0005737">
    <property type="term" value="C:cytoplasm"/>
    <property type="evidence" value="ECO:0007669"/>
    <property type="project" value="TreeGrafter"/>
</dbReference>
<keyword evidence="2" id="KW-0067">ATP-binding</keyword>
<dbReference type="GO" id="GO:0004016">
    <property type="term" value="F:adenylate cyclase activity"/>
    <property type="evidence" value="ECO:0007669"/>
    <property type="project" value="TreeGrafter"/>
</dbReference>
<dbReference type="CDD" id="cd06170">
    <property type="entry name" value="LuxR_C_like"/>
    <property type="match status" value="1"/>
</dbReference>
<name>A0A7W5A0U7_9ACTN</name>
<protein>
    <submittedName>
        <fullName evidence="4">DNA-binding CsgD family transcriptional regulator</fullName>
    </submittedName>
</protein>
<dbReference type="InterPro" id="IPR027417">
    <property type="entry name" value="P-loop_NTPase"/>
</dbReference>
<evidence type="ECO:0000313" key="4">
    <source>
        <dbReference type="EMBL" id="MBB3087438.1"/>
    </source>
</evidence>
<dbReference type="Gene3D" id="3.40.50.300">
    <property type="entry name" value="P-loop containing nucleotide triphosphate hydrolases"/>
    <property type="match status" value="1"/>
</dbReference>
<dbReference type="PRINTS" id="PR00038">
    <property type="entry name" value="HTHLUXR"/>
</dbReference>
<dbReference type="PROSITE" id="PS50043">
    <property type="entry name" value="HTH_LUXR_2"/>
    <property type="match status" value="1"/>
</dbReference>
<dbReference type="Pfam" id="PF13191">
    <property type="entry name" value="AAA_16"/>
    <property type="match status" value="1"/>
</dbReference>
<keyword evidence="5" id="KW-1185">Reference proteome</keyword>
<accession>A0A7W5A0U7</accession>
<dbReference type="GO" id="GO:0003677">
    <property type="term" value="F:DNA binding"/>
    <property type="evidence" value="ECO:0007669"/>
    <property type="project" value="UniProtKB-KW"/>
</dbReference>
<dbReference type="Pfam" id="PF00196">
    <property type="entry name" value="GerE"/>
    <property type="match status" value="1"/>
</dbReference>
<evidence type="ECO:0000256" key="2">
    <source>
        <dbReference type="ARBA" id="ARBA00022840"/>
    </source>
</evidence>
<dbReference type="SMART" id="SM00421">
    <property type="entry name" value="HTH_LUXR"/>
    <property type="match status" value="1"/>
</dbReference>
<evidence type="ECO:0000313" key="5">
    <source>
        <dbReference type="Proteomes" id="UP000577707"/>
    </source>
</evidence>
<proteinExistence type="predicted"/>
<dbReference type="InterPro" id="IPR036388">
    <property type="entry name" value="WH-like_DNA-bd_sf"/>
</dbReference>
<dbReference type="AlphaFoldDB" id="A0A7W5A0U7"/>
<comment type="caution">
    <text evidence="4">The sequence shown here is derived from an EMBL/GenBank/DDBJ whole genome shotgun (WGS) entry which is preliminary data.</text>
</comment>
<dbReference type="SUPFAM" id="SSF46894">
    <property type="entry name" value="C-terminal effector domain of the bipartite response regulators"/>
    <property type="match status" value="1"/>
</dbReference>
<dbReference type="PROSITE" id="PS00622">
    <property type="entry name" value="HTH_LUXR_1"/>
    <property type="match status" value="1"/>
</dbReference>
<dbReference type="Proteomes" id="UP000577707">
    <property type="component" value="Unassembled WGS sequence"/>
</dbReference>
<dbReference type="InterPro" id="IPR016032">
    <property type="entry name" value="Sig_transdc_resp-reg_C-effctor"/>
</dbReference>
<dbReference type="GO" id="GO:0005524">
    <property type="term" value="F:ATP binding"/>
    <property type="evidence" value="ECO:0007669"/>
    <property type="project" value="UniProtKB-KW"/>
</dbReference>
<dbReference type="GO" id="GO:0006355">
    <property type="term" value="P:regulation of DNA-templated transcription"/>
    <property type="evidence" value="ECO:0007669"/>
    <property type="project" value="InterPro"/>
</dbReference>
<dbReference type="InterPro" id="IPR041664">
    <property type="entry name" value="AAA_16"/>
</dbReference>
<dbReference type="Gene3D" id="1.10.10.10">
    <property type="entry name" value="Winged helix-like DNA-binding domain superfamily/Winged helix DNA-binding domain"/>
    <property type="match status" value="1"/>
</dbReference>
<dbReference type="PANTHER" id="PTHR16305:SF35">
    <property type="entry name" value="TRANSCRIPTIONAL ACTIVATOR DOMAIN"/>
    <property type="match status" value="1"/>
</dbReference>
<gene>
    <name evidence="4" type="ORF">FHS12_000361</name>
</gene>
<evidence type="ECO:0000259" key="3">
    <source>
        <dbReference type="PROSITE" id="PS50043"/>
    </source>
</evidence>
<dbReference type="EMBL" id="JACHXG010000001">
    <property type="protein sequence ID" value="MBB3087438.1"/>
    <property type="molecule type" value="Genomic_DNA"/>
</dbReference>